<name>W4G1N4_APHAT</name>
<evidence type="ECO:0000256" key="4">
    <source>
        <dbReference type="ARBA" id="ARBA00022777"/>
    </source>
</evidence>
<evidence type="ECO:0000256" key="1">
    <source>
        <dbReference type="ARBA" id="ARBA00022527"/>
    </source>
</evidence>
<dbReference type="PANTHER" id="PTHR24345:SF91">
    <property type="entry name" value="SERINE_THREONINE-PROTEIN KINASE PLK4"/>
    <property type="match status" value="1"/>
</dbReference>
<gene>
    <name evidence="7" type="ORF">H257_12293</name>
</gene>
<dbReference type="GO" id="GO:0005634">
    <property type="term" value="C:nucleus"/>
    <property type="evidence" value="ECO:0007669"/>
    <property type="project" value="TreeGrafter"/>
</dbReference>
<dbReference type="VEuPathDB" id="FungiDB:H257_12293"/>
<keyword evidence="5" id="KW-0067">ATP-binding</keyword>
<dbReference type="GO" id="GO:0004674">
    <property type="term" value="F:protein serine/threonine kinase activity"/>
    <property type="evidence" value="ECO:0007669"/>
    <property type="project" value="UniProtKB-KW"/>
</dbReference>
<keyword evidence="2" id="KW-0808">Transferase</keyword>
<evidence type="ECO:0000256" key="3">
    <source>
        <dbReference type="ARBA" id="ARBA00022741"/>
    </source>
</evidence>
<dbReference type="GeneID" id="20814289"/>
<dbReference type="InterPro" id="IPR011009">
    <property type="entry name" value="Kinase-like_dom_sf"/>
</dbReference>
<dbReference type="GO" id="GO:0005524">
    <property type="term" value="F:ATP binding"/>
    <property type="evidence" value="ECO:0007669"/>
    <property type="project" value="UniProtKB-KW"/>
</dbReference>
<feature type="domain" description="Protein kinase" evidence="6">
    <location>
        <begin position="24"/>
        <end position="279"/>
    </location>
</feature>
<reference evidence="7" key="1">
    <citation type="submission" date="2013-12" db="EMBL/GenBank/DDBJ databases">
        <title>The Genome Sequence of Aphanomyces astaci APO3.</title>
        <authorList>
            <consortium name="The Broad Institute Genomics Platform"/>
            <person name="Russ C."/>
            <person name="Tyler B."/>
            <person name="van West P."/>
            <person name="Dieguez-Uribeondo J."/>
            <person name="Young S.K."/>
            <person name="Zeng Q."/>
            <person name="Gargeya S."/>
            <person name="Fitzgerald M."/>
            <person name="Abouelleil A."/>
            <person name="Alvarado L."/>
            <person name="Chapman S.B."/>
            <person name="Gainer-Dewar J."/>
            <person name="Goldberg J."/>
            <person name="Griggs A."/>
            <person name="Gujja S."/>
            <person name="Hansen M."/>
            <person name="Howarth C."/>
            <person name="Imamovic A."/>
            <person name="Ireland A."/>
            <person name="Larimer J."/>
            <person name="McCowan C."/>
            <person name="Murphy C."/>
            <person name="Pearson M."/>
            <person name="Poon T.W."/>
            <person name="Priest M."/>
            <person name="Roberts A."/>
            <person name="Saif S."/>
            <person name="Shea T."/>
            <person name="Sykes S."/>
            <person name="Wortman J."/>
            <person name="Nusbaum C."/>
            <person name="Birren B."/>
        </authorList>
    </citation>
    <scope>NUCLEOTIDE SEQUENCE [LARGE SCALE GENOMIC DNA]</scope>
    <source>
        <strain evidence="7">APO3</strain>
    </source>
</reference>
<accession>W4G1N4</accession>
<dbReference type="STRING" id="112090.W4G1N4"/>
<dbReference type="Pfam" id="PF00069">
    <property type="entry name" value="Pkinase"/>
    <property type="match status" value="1"/>
</dbReference>
<evidence type="ECO:0000256" key="2">
    <source>
        <dbReference type="ARBA" id="ARBA00022679"/>
    </source>
</evidence>
<proteinExistence type="predicted"/>
<organism evidence="7">
    <name type="scientific">Aphanomyces astaci</name>
    <name type="common">Crayfish plague agent</name>
    <dbReference type="NCBI Taxonomy" id="112090"/>
    <lineage>
        <taxon>Eukaryota</taxon>
        <taxon>Sar</taxon>
        <taxon>Stramenopiles</taxon>
        <taxon>Oomycota</taxon>
        <taxon>Saprolegniomycetes</taxon>
        <taxon>Saprolegniales</taxon>
        <taxon>Verrucalvaceae</taxon>
        <taxon>Aphanomyces</taxon>
    </lineage>
</organism>
<sequence length="322" mass="35940">MSWNDNHADITGHLHLTLVAMSRYVPKKVLADALYGQVLLCHDTHSGDLVAVKRIHLSAVSEVVEKAVHERMSSHGGHSHVLRLRQSFIQQGYDHLVMDYCQNGDLFDLVSNAGMLHPDVAQRYFRQIVHGVAFMHSRGVAHRDVSLENVLLDDKNNCHVSDFGLAAATTELRTDVVGKPFYMAPEIVAEQAYRPVQADVWSLGVVLFMMLTGAPLCETASATDSRFQFVQTHGLRALLHSWQLSHRFDCVTLDLLEKMLHPNPNARLTMAQVLQHPYVSGRQEAAAQSTSKKPSTKFKSGPSFVQRWICRTQNAVKAAKVS</sequence>
<dbReference type="InterPro" id="IPR000719">
    <property type="entry name" value="Prot_kinase_dom"/>
</dbReference>
<dbReference type="Gene3D" id="1.10.510.10">
    <property type="entry name" value="Transferase(Phosphotransferase) domain 1"/>
    <property type="match status" value="1"/>
</dbReference>
<keyword evidence="3" id="KW-0547">Nucleotide-binding</keyword>
<dbReference type="PANTHER" id="PTHR24345">
    <property type="entry name" value="SERINE/THREONINE-PROTEIN KINASE PLK"/>
    <property type="match status" value="1"/>
</dbReference>
<keyword evidence="1" id="KW-0723">Serine/threonine-protein kinase</keyword>
<evidence type="ECO:0000313" key="7">
    <source>
        <dbReference type="EMBL" id="ETV72969.1"/>
    </source>
</evidence>
<dbReference type="AlphaFoldDB" id="W4G1N4"/>
<dbReference type="PROSITE" id="PS50011">
    <property type="entry name" value="PROTEIN_KINASE_DOM"/>
    <property type="match status" value="1"/>
</dbReference>
<dbReference type="EMBL" id="KI913152">
    <property type="protein sequence ID" value="ETV72969.1"/>
    <property type="molecule type" value="Genomic_DNA"/>
</dbReference>
<evidence type="ECO:0000259" key="6">
    <source>
        <dbReference type="PROSITE" id="PS50011"/>
    </source>
</evidence>
<keyword evidence="4 7" id="KW-0418">Kinase</keyword>
<evidence type="ECO:0000256" key="5">
    <source>
        <dbReference type="ARBA" id="ARBA00022840"/>
    </source>
</evidence>
<dbReference type="OrthoDB" id="60484at2759"/>
<dbReference type="SUPFAM" id="SSF56112">
    <property type="entry name" value="Protein kinase-like (PK-like)"/>
    <property type="match status" value="1"/>
</dbReference>
<dbReference type="RefSeq" id="XP_009837755.1">
    <property type="nucleotide sequence ID" value="XM_009839453.1"/>
</dbReference>
<protein>
    <submittedName>
        <fullName evidence="7">CAMK/CAMKL protein kinase</fullName>
    </submittedName>
</protein>